<feature type="transmembrane region" description="Helical" evidence="1">
    <location>
        <begin position="99"/>
        <end position="117"/>
    </location>
</feature>
<gene>
    <name evidence="2" type="ORF">SAMN05421737_101267</name>
</gene>
<evidence type="ECO:0000313" key="3">
    <source>
        <dbReference type="Proteomes" id="UP000242662"/>
    </source>
</evidence>
<feature type="transmembrane region" description="Helical" evidence="1">
    <location>
        <begin position="67"/>
        <end position="87"/>
    </location>
</feature>
<dbReference type="RefSeq" id="WP_090774484.1">
    <property type="nucleotide sequence ID" value="NZ_FMYM01000001.1"/>
</dbReference>
<dbReference type="Proteomes" id="UP000242662">
    <property type="component" value="Unassembled WGS sequence"/>
</dbReference>
<dbReference type="STRING" id="1464122.SAMN05421737_101267"/>
<keyword evidence="1" id="KW-0812">Transmembrane</keyword>
<dbReference type="EMBL" id="FMYM01000001">
    <property type="protein sequence ID" value="SDB83264.1"/>
    <property type="molecule type" value="Genomic_DNA"/>
</dbReference>
<accession>A0A1G6GMT4</accession>
<feature type="transmembrane region" description="Helical" evidence="1">
    <location>
        <begin position="20"/>
        <end position="40"/>
    </location>
</feature>
<organism evidence="2 3">
    <name type="scientific">Shouchella lonarensis</name>
    <dbReference type="NCBI Taxonomy" id="1464122"/>
    <lineage>
        <taxon>Bacteria</taxon>
        <taxon>Bacillati</taxon>
        <taxon>Bacillota</taxon>
        <taxon>Bacilli</taxon>
        <taxon>Bacillales</taxon>
        <taxon>Bacillaceae</taxon>
        <taxon>Shouchella</taxon>
    </lineage>
</organism>
<dbReference type="InterPro" id="IPR024563">
    <property type="entry name" value="YqhR"/>
</dbReference>
<dbReference type="OrthoDB" id="2691442at2"/>
<evidence type="ECO:0000313" key="2">
    <source>
        <dbReference type="EMBL" id="SDB83264.1"/>
    </source>
</evidence>
<name>A0A1G6GMT4_9BACI</name>
<protein>
    <submittedName>
        <fullName evidence="2">Conserved membrane protein YqhR</fullName>
    </submittedName>
</protein>
<keyword evidence="3" id="KW-1185">Reference proteome</keyword>
<sequence>MGKKKYTDHEMKQQKQMSFAAKTVWIGFIGGLLWSSLGYFSHYFNFMQIGPAFILQPWALGEWKNGHLGQVVGIFTISIGSIGVAFLYKWTLQKISRVWPGLLLGAFIWVLIFYLLNPFVPQWKPVQSYTLTTLITSLCLCLVYGLFIGYSIAYEYAEQKAGQKDFG</sequence>
<evidence type="ECO:0000256" key="1">
    <source>
        <dbReference type="SAM" id="Phobius"/>
    </source>
</evidence>
<keyword evidence="1" id="KW-1133">Transmembrane helix</keyword>
<dbReference type="AlphaFoldDB" id="A0A1G6GMT4"/>
<feature type="transmembrane region" description="Helical" evidence="1">
    <location>
        <begin position="129"/>
        <end position="154"/>
    </location>
</feature>
<keyword evidence="1" id="KW-0472">Membrane</keyword>
<dbReference type="Pfam" id="PF11085">
    <property type="entry name" value="YqhR"/>
    <property type="match status" value="1"/>
</dbReference>
<reference evidence="3" key="1">
    <citation type="submission" date="2016-09" db="EMBL/GenBank/DDBJ databases">
        <authorList>
            <person name="Varghese N."/>
            <person name="Submissions S."/>
        </authorList>
    </citation>
    <scope>NUCLEOTIDE SEQUENCE [LARGE SCALE GENOMIC DNA]</scope>
    <source>
        <strain evidence="3">25nlg</strain>
    </source>
</reference>
<proteinExistence type="predicted"/>